<proteinExistence type="inferred from homology"/>
<dbReference type="PROSITE" id="PS50082">
    <property type="entry name" value="WD_REPEATS_2"/>
    <property type="match status" value="2"/>
</dbReference>
<evidence type="ECO:0000256" key="2">
    <source>
        <dbReference type="ARBA" id="ARBA00022490"/>
    </source>
</evidence>
<dbReference type="InterPro" id="IPR051980">
    <property type="entry name" value="WD_repeat_MORG1"/>
</dbReference>
<feature type="repeat" description="WD" evidence="4">
    <location>
        <begin position="16"/>
        <end position="38"/>
    </location>
</feature>
<feature type="repeat" description="WD" evidence="4">
    <location>
        <begin position="83"/>
        <end position="115"/>
    </location>
</feature>
<dbReference type="Proteomes" id="UP001530377">
    <property type="component" value="Unassembled WGS sequence"/>
</dbReference>
<reference evidence="5 6" key="1">
    <citation type="submission" date="2024-10" db="EMBL/GenBank/DDBJ databases">
        <title>Updated reference genomes for cyclostephanoid diatoms.</title>
        <authorList>
            <person name="Roberts W.R."/>
            <person name="Alverson A.J."/>
        </authorList>
    </citation>
    <scope>NUCLEOTIDE SEQUENCE [LARGE SCALE GENOMIC DNA]</scope>
    <source>
        <strain evidence="5 6">AJA228-03</strain>
    </source>
</reference>
<evidence type="ECO:0000313" key="5">
    <source>
        <dbReference type="EMBL" id="KAL3827170.1"/>
    </source>
</evidence>
<dbReference type="EMBL" id="JALLPB020000007">
    <property type="protein sequence ID" value="KAL3827170.1"/>
    <property type="molecule type" value="Genomic_DNA"/>
</dbReference>
<comment type="caution">
    <text evidence="5">The sequence shown here is derived from an EMBL/GenBank/DDBJ whole genome shotgun (WGS) entry which is preliminary data.</text>
</comment>
<keyword evidence="2" id="KW-0963">Cytoplasm</keyword>
<dbReference type="SMART" id="SM00320">
    <property type="entry name" value="WD40"/>
    <property type="match status" value="3"/>
</dbReference>
<evidence type="ECO:0000313" key="6">
    <source>
        <dbReference type="Proteomes" id="UP001530377"/>
    </source>
</evidence>
<protein>
    <submittedName>
        <fullName evidence="5">Uncharacterized protein</fullName>
    </submittedName>
</protein>
<dbReference type="Pfam" id="PF00400">
    <property type="entry name" value="WD40"/>
    <property type="match status" value="3"/>
</dbReference>
<name>A0ABD3SS29_9STRA</name>
<dbReference type="PANTHER" id="PTHR22842">
    <property type="entry name" value="WD40 REPEAT PROTEIN"/>
    <property type="match status" value="1"/>
</dbReference>
<organism evidence="5 6">
    <name type="scientific">Cyclostephanos tholiformis</name>
    <dbReference type="NCBI Taxonomy" id="382380"/>
    <lineage>
        <taxon>Eukaryota</taxon>
        <taxon>Sar</taxon>
        <taxon>Stramenopiles</taxon>
        <taxon>Ochrophyta</taxon>
        <taxon>Bacillariophyta</taxon>
        <taxon>Coscinodiscophyceae</taxon>
        <taxon>Thalassiosirophycidae</taxon>
        <taxon>Stephanodiscales</taxon>
        <taxon>Stephanodiscaceae</taxon>
        <taxon>Cyclostephanos</taxon>
    </lineage>
</organism>
<dbReference type="AlphaFoldDB" id="A0ABD3SS29"/>
<keyword evidence="6" id="KW-1185">Reference proteome</keyword>
<evidence type="ECO:0000256" key="4">
    <source>
        <dbReference type="PROSITE-ProRule" id="PRU00221"/>
    </source>
</evidence>
<evidence type="ECO:0000256" key="3">
    <source>
        <dbReference type="ARBA" id="ARBA00038145"/>
    </source>
</evidence>
<dbReference type="InterPro" id="IPR036322">
    <property type="entry name" value="WD40_repeat_dom_sf"/>
</dbReference>
<gene>
    <name evidence="5" type="ORF">ACHAXA_006725</name>
</gene>
<dbReference type="InterPro" id="IPR015943">
    <property type="entry name" value="WD40/YVTN_repeat-like_dom_sf"/>
</dbReference>
<dbReference type="Gene3D" id="2.130.10.10">
    <property type="entry name" value="YVTN repeat-like/Quinoprotein amine dehydrogenase"/>
    <property type="match status" value="2"/>
</dbReference>
<accession>A0ABD3SS29</accession>
<comment type="subcellular location">
    <subcellularLocation>
        <location evidence="1">Cytoplasm</location>
    </subcellularLocation>
</comment>
<sequence length="275" mass="29748">MDDIAGGGGWWGEEVYASASYDGTVRLWDGRSRSSVPLMILSDASDSVSCVEPSRGTGEARIVTSSIDGRMRTYDLRKARLVTEDVSHPITSFSLSNDGMSLAASCLDGIVRLWDNADDGDYDGKAAATTDGSSSRKRRTRKRVYGKLHSHHECKNYRVECAFASNDASVITGSECGGVAVYPVADHHDDSHRWKRTKDDYDGECGIGTTGRRAKSSAAAMARSSARTLRGHTGPTCSVAACPQMSRPWLILSSSYDGTALVWASRERRDCCIDG</sequence>
<evidence type="ECO:0000256" key="1">
    <source>
        <dbReference type="ARBA" id="ARBA00004496"/>
    </source>
</evidence>
<comment type="similarity">
    <text evidence="3">Belongs to the WD repeat MORG1 family.</text>
</comment>
<dbReference type="SUPFAM" id="SSF50978">
    <property type="entry name" value="WD40 repeat-like"/>
    <property type="match status" value="1"/>
</dbReference>
<dbReference type="InterPro" id="IPR001680">
    <property type="entry name" value="WD40_rpt"/>
</dbReference>
<dbReference type="PANTHER" id="PTHR22842:SF3">
    <property type="entry name" value="WD REPEAT DOMAIN-CONTAINING PROTEIN 83"/>
    <property type="match status" value="1"/>
</dbReference>
<dbReference type="GO" id="GO:0005737">
    <property type="term" value="C:cytoplasm"/>
    <property type="evidence" value="ECO:0007669"/>
    <property type="project" value="UniProtKB-SubCell"/>
</dbReference>
<keyword evidence="4" id="KW-0853">WD repeat</keyword>